<keyword evidence="3" id="KW-1185">Reference proteome</keyword>
<organism evidence="2 3">
    <name type="scientific">Thamnocephalis sphaerospora</name>
    <dbReference type="NCBI Taxonomy" id="78915"/>
    <lineage>
        <taxon>Eukaryota</taxon>
        <taxon>Fungi</taxon>
        <taxon>Fungi incertae sedis</taxon>
        <taxon>Zoopagomycota</taxon>
        <taxon>Zoopagomycotina</taxon>
        <taxon>Zoopagomycetes</taxon>
        <taxon>Zoopagales</taxon>
        <taxon>Sigmoideomycetaceae</taxon>
        <taxon>Thamnocephalis</taxon>
    </lineage>
</organism>
<feature type="compositionally biased region" description="Basic and acidic residues" evidence="1">
    <location>
        <begin position="139"/>
        <end position="154"/>
    </location>
</feature>
<dbReference type="Proteomes" id="UP000271241">
    <property type="component" value="Unassembled WGS sequence"/>
</dbReference>
<feature type="compositionally biased region" description="Low complexity" evidence="1">
    <location>
        <begin position="530"/>
        <end position="540"/>
    </location>
</feature>
<sequence>MLGMPWPVSASATTATNTASVTATSAGHDAAAPGSPSSAASAASPSGSPLLSSRRLSVHLGIGGVKHDKDHAASQKAAATISSLAAATSFSPVAAWTADKAYASSIGPASLMPSAPAPRPLLATMPSSPRQRRSTAARRTRDNAHVTEPHHSAQEGHSLAAYLESVVVRAPAADAYGVNGDDAMWSAQLAADCTGANGGGSGSGSGYVKGIVRDSMVLLSPSGEAAPANPTVFDAVANSAVSSTATDAAMASVPGDVQRPAKMPTHASPQPPQTASAAMKRHTCNANASGDDGGRGSDNGGGATSTSPTIGRASRKRSAVRRSRSAAVSQQQQQQQDRPPASPSLTPSTPASSTDAPPPSRSRRPSVSHAIARSRSGHQALGTFTTTGAAAGAAPKTPSKLRHCVTAEDLLRLAKETERKRLRKQRQGVFQNGQHTLHIEDEFSETETIDDEAIDINDDEDDDDDDDDDDRTDDKDDAEWTDRSSGTSVSSAENSPPKSNMMAPPRHRVTFKLPLPVAPAVTRDHALAPTAAEEAASQRAGGKTRRRATVPVRRRQTLRNQLRQCQGLNVLEAAETGAGLPWQGLPLPAAAPNTWHRGLDEQVPLAALVEDPPLESVACEEMSKRDGALPLPSVPSGHMDSDRRSIRTTSSNGTDDTEDTDHSGTSSRSSLHKLESAMESGLSFFRGHGSMRGLRSGAKEAGDWSSVESRSSNSSINSDRWSGSSIDMPQPVLGASARKRPSIARMAASFFYYGKALGSMFGNGGVNRRSHDADAWVEYGVAGGTEYADTHSNSSGSSGGSFGFSMYHGKGGRTGYQLGPRDSLATLASSLPPPAVSAALPHTTRGDGQILLGVDG</sequence>
<feature type="compositionally biased region" description="Low complexity" evidence="1">
    <location>
        <begin position="325"/>
        <end position="355"/>
    </location>
</feature>
<feature type="compositionally biased region" description="Basic residues" evidence="1">
    <location>
        <begin position="313"/>
        <end position="324"/>
    </location>
</feature>
<feature type="compositionally biased region" description="Low complexity" evidence="1">
    <location>
        <begin position="703"/>
        <end position="726"/>
    </location>
</feature>
<gene>
    <name evidence="2" type="ORF">THASP1DRAFT_28420</name>
</gene>
<feature type="region of interest" description="Disordered" evidence="1">
    <location>
        <begin position="250"/>
        <end position="380"/>
    </location>
</feature>
<feature type="region of interest" description="Disordered" evidence="1">
    <location>
        <begin position="530"/>
        <end position="551"/>
    </location>
</feature>
<feature type="region of interest" description="Disordered" evidence="1">
    <location>
        <begin position="24"/>
        <end position="51"/>
    </location>
</feature>
<feature type="compositionally biased region" description="Polar residues" evidence="1">
    <location>
        <begin position="483"/>
        <end position="498"/>
    </location>
</feature>
<evidence type="ECO:0000313" key="2">
    <source>
        <dbReference type="EMBL" id="RKP09801.1"/>
    </source>
</evidence>
<feature type="region of interest" description="Disordered" evidence="1">
    <location>
        <begin position="695"/>
        <end position="738"/>
    </location>
</feature>
<dbReference type="EMBL" id="KZ992488">
    <property type="protein sequence ID" value="RKP09801.1"/>
    <property type="molecule type" value="Genomic_DNA"/>
</dbReference>
<feature type="compositionally biased region" description="Acidic residues" evidence="1">
    <location>
        <begin position="442"/>
        <end position="471"/>
    </location>
</feature>
<feature type="compositionally biased region" description="Basic residues" evidence="1">
    <location>
        <begin position="542"/>
        <end position="551"/>
    </location>
</feature>
<evidence type="ECO:0000313" key="3">
    <source>
        <dbReference type="Proteomes" id="UP000271241"/>
    </source>
</evidence>
<feature type="region of interest" description="Disordered" evidence="1">
    <location>
        <begin position="621"/>
        <end position="673"/>
    </location>
</feature>
<reference evidence="3" key="1">
    <citation type="journal article" date="2018" name="Nat. Microbiol.">
        <title>Leveraging single-cell genomics to expand the fungal tree of life.</title>
        <authorList>
            <person name="Ahrendt S.R."/>
            <person name="Quandt C.A."/>
            <person name="Ciobanu D."/>
            <person name="Clum A."/>
            <person name="Salamov A."/>
            <person name="Andreopoulos B."/>
            <person name="Cheng J.F."/>
            <person name="Woyke T."/>
            <person name="Pelin A."/>
            <person name="Henrissat B."/>
            <person name="Reynolds N.K."/>
            <person name="Benny G.L."/>
            <person name="Smith M.E."/>
            <person name="James T.Y."/>
            <person name="Grigoriev I.V."/>
        </authorList>
    </citation>
    <scope>NUCLEOTIDE SEQUENCE [LARGE SCALE GENOMIC DNA]</scope>
    <source>
        <strain evidence="3">RSA 1356</strain>
    </source>
</reference>
<dbReference type="AlphaFoldDB" id="A0A4P9XW29"/>
<feature type="region of interest" description="Disordered" evidence="1">
    <location>
        <begin position="422"/>
        <end position="505"/>
    </location>
</feature>
<name>A0A4P9XW29_9FUNG</name>
<evidence type="ECO:0000256" key="1">
    <source>
        <dbReference type="SAM" id="MobiDB-lite"/>
    </source>
</evidence>
<accession>A0A4P9XW29</accession>
<protein>
    <submittedName>
        <fullName evidence="2">Uncharacterized protein</fullName>
    </submittedName>
</protein>
<feature type="compositionally biased region" description="Basic and acidic residues" evidence="1">
    <location>
        <begin position="472"/>
        <end position="482"/>
    </location>
</feature>
<proteinExistence type="predicted"/>
<feature type="region of interest" description="Disordered" evidence="1">
    <location>
        <begin position="115"/>
        <end position="156"/>
    </location>
</feature>